<feature type="signal peptide" evidence="1">
    <location>
        <begin position="1"/>
        <end position="26"/>
    </location>
</feature>
<evidence type="ECO:0000313" key="3">
    <source>
        <dbReference type="Proteomes" id="UP000322981"/>
    </source>
</evidence>
<name>A0A5M8FH30_9GAMM</name>
<protein>
    <submittedName>
        <fullName evidence="2">Uncharacterized protein</fullName>
    </submittedName>
</protein>
<feature type="chain" id="PRO_5024435995" evidence="1">
    <location>
        <begin position="27"/>
        <end position="310"/>
    </location>
</feature>
<dbReference type="EMBL" id="VWXX01000029">
    <property type="protein sequence ID" value="KAA6183724.1"/>
    <property type="molecule type" value="Genomic_DNA"/>
</dbReference>
<accession>A0A5M8FH30</accession>
<evidence type="ECO:0000256" key="1">
    <source>
        <dbReference type="SAM" id="SignalP"/>
    </source>
</evidence>
<sequence>MSSIRAPQTLFAVALVLLSFLDSALAQTGDVWQAEPFHKPLPALRALDGQSSDESIAAVNGFCGEAQRIITSSEVSVSNLIYHQWDAFVGSSATPYSVVEGATPLTYDPPVAPDLPLSSMQHILYGEHGRTHRVYPRILSCKMKNAAYLQATDPTLWVIDEPCQAINAASLETLLTGLPRWQQRLVRRQVVLDEDALFASGAQWTEGFPDSPYPVLYRAFLGGPLHIKASALYISPHPDDVPAPPPYDNFIAFCNATGGHQGFLGSACEPRKWGVRYCHLPSLEYLRLALNRQVQVPVCGTASADPRVCQ</sequence>
<dbReference type="AlphaFoldDB" id="A0A5M8FH30"/>
<proteinExistence type="predicted"/>
<keyword evidence="3" id="KW-1185">Reference proteome</keyword>
<evidence type="ECO:0000313" key="2">
    <source>
        <dbReference type="EMBL" id="KAA6183724.1"/>
    </source>
</evidence>
<gene>
    <name evidence="2" type="ORF">F2Q65_14895</name>
</gene>
<organism evidence="2 3">
    <name type="scientific">Thiohalocapsa marina</name>
    <dbReference type="NCBI Taxonomy" id="424902"/>
    <lineage>
        <taxon>Bacteria</taxon>
        <taxon>Pseudomonadati</taxon>
        <taxon>Pseudomonadota</taxon>
        <taxon>Gammaproteobacteria</taxon>
        <taxon>Chromatiales</taxon>
        <taxon>Chromatiaceae</taxon>
        <taxon>Thiohalocapsa</taxon>
    </lineage>
</organism>
<reference evidence="2 3" key="1">
    <citation type="submission" date="2019-09" db="EMBL/GenBank/DDBJ databases">
        <title>Whole-genome sequence of the purple sulfur bacterium Thiohalocapsa marina DSM 19078.</title>
        <authorList>
            <person name="Kyndt J.A."/>
            <person name="Meyer T.E."/>
        </authorList>
    </citation>
    <scope>NUCLEOTIDE SEQUENCE [LARGE SCALE GENOMIC DNA]</scope>
    <source>
        <strain evidence="2 3">DSM 19078</strain>
    </source>
</reference>
<dbReference type="Proteomes" id="UP000322981">
    <property type="component" value="Unassembled WGS sequence"/>
</dbReference>
<dbReference type="RefSeq" id="WP_150094201.1">
    <property type="nucleotide sequence ID" value="NZ_VWXX01000029.1"/>
</dbReference>
<dbReference type="OrthoDB" id="5735419at2"/>
<comment type="caution">
    <text evidence="2">The sequence shown here is derived from an EMBL/GenBank/DDBJ whole genome shotgun (WGS) entry which is preliminary data.</text>
</comment>
<keyword evidence="1" id="KW-0732">Signal</keyword>